<feature type="transmembrane region" description="Helical" evidence="1">
    <location>
        <begin position="219"/>
        <end position="240"/>
    </location>
</feature>
<dbReference type="Pfam" id="PF01757">
    <property type="entry name" value="Acyl_transf_3"/>
    <property type="match status" value="1"/>
</dbReference>
<evidence type="ECO:0000259" key="2">
    <source>
        <dbReference type="Pfam" id="PF01757"/>
    </source>
</evidence>
<protein>
    <recommendedName>
        <fullName evidence="2">Acyltransferase 3 domain-containing protein</fullName>
    </recommendedName>
</protein>
<evidence type="ECO:0000313" key="4">
    <source>
        <dbReference type="Proteomes" id="UP000286773"/>
    </source>
</evidence>
<reference evidence="3 4" key="1">
    <citation type="submission" date="2017-05" db="EMBL/GenBank/DDBJ databases">
        <title>Vagococcus spp. assemblies.</title>
        <authorList>
            <person name="Gulvik C.A."/>
        </authorList>
    </citation>
    <scope>NUCLEOTIDE SEQUENCE [LARGE SCALE GENOMIC DNA]</scope>
    <source>
        <strain evidence="3 4">LMG 24798</strain>
    </source>
</reference>
<proteinExistence type="predicted"/>
<dbReference type="AlphaFoldDB" id="A0A430AT11"/>
<dbReference type="OrthoDB" id="5808342at2"/>
<keyword evidence="1" id="KW-1133">Transmembrane helix</keyword>
<evidence type="ECO:0000313" key="3">
    <source>
        <dbReference type="EMBL" id="RSU11209.1"/>
    </source>
</evidence>
<feature type="transmembrane region" description="Helical" evidence="1">
    <location>
        <begin position="308"/>
        <end position="328"/>
    </location>
</feature>
<dbReference type="Proteomes" id="UP000286773">
    <property type="component" value="Unassembled WGS sequence"/>
</dbReference>
<feature type="domain" description="Acyltransferase 3" evidence="2">
    <location>
        <begin position="14"/>
        <end position="279"/>
    </location>
</feature>
<keyword evidence="1" id="KW-0472">Membrane</keyword>
<comment type="caution">
    <text evidence="3">The sequence shown here is derived from an EMBL/GenBank/DDBJ whole genome shotgun (WGS) entry which is preliminary data.</text>
</comment>
<evidence type="ECO:0000256" key="1">
    <source>
        <dbReference type="SAM" id="Phobius"/>
    </source>
</evidence>
<feature type="transmembrane region" description="Helical" evidence="1">
    <location>
        <begin position="187"/>
        <end position="207"/>
    </location>
</feature>
<feature type="transmembrane region" description="Helical" evidence="1">
    <location>
        <begin position="246"/>
        <end position="263"/>
    </location>
</feature>
<feature type="transmembrane region" description="Helical" evidence="1">
    <location>
        <begin position="39"/>
        <end position="62"/>
    </location>
</feature>
<feature type="transmembrane region" description="Helical" evidence="1">
    <location>
        <begin position="83"/>
        <end position="99"/>
    </location>
</feature>
<dbReference type="InterPro" id="IPR002656">
    <property type="entry name" value="Acyl_transf_3_dom"/>
</dbReference>
<feature type="transmembrane region" description="Helical" evidence="1">
    <location>
        <begin position="147"/>
        <end position="167"/>
    </location>
</feature>
<keyword evidence="1" id="KW-0812">Transmembrane</keyword>
<dbReference type="RefSeq" id="WP_126813970.1">
    <property type="nucleotide sequence ID" value="NZ_NGKC01000009.1"/>
</dbReference>
<dbReference type="EMBL" id="NGKC01000009">
    <property type="protein sequence ID" value="RSU11209.1"/>
    <property type="molecule type" value="Genomic_DNA"/>
</dbReference>
<name>A0A430AT11_9ENTE</name>
<accession>A0A430AT11</accession>
<sequence>MNHSQSSNYTLITIIQYIASVLIILVHCGRLFQQDALHFFIKSILCRTAVPFFLITTGYFFYEKSRKFSGYYSQYTRRLLKQYLFWSVIYLPFAVSFLCQQNVPFVLFPLALAGAFSYIGTCYHLWYYPGLFAGLWITRKLSKFKRIFVPLSLLLLLYSFGALETYSSYIENTMLNLIYSSYRKLFFTTRNGLFYSPIFVWLGFILAQNQHRSIFQKYLNGKLFFSILCFSAEGWVVFQRQGDDKNFFFSLIPFSLFFLARILQLKQPVWRQQKFVRFLTQKNFLLHPAFLESIKQVSAMFFNGKEITGMELFAATFAVTSFAGLALWKMKSAAYHYPIGGETK</sequence>
<keyword evidence="4" id="KW-1185">Reference proteome</keyword>
<gene>
    <name evidence="3" type="ORF">CBF27_08920</name>
</gene>
<organism evidence="3 4">
    <name type="scientific">Vagococcus acidifermentans</name>
    <dbReference type="NCBI Taxonomy" id="564710"/>
    <lineage>
        <taxon>Bacteria</taxon>
        <taxon>Bacillati</taxon>
        <taxon>Bacillota</taxon>
        <taxon>Bacilli</taxon>
        <taxon>Lactobacillales</taxon>
        <taxon>Enterococcaceae</taxon>
        <taxon>Vagococcus</taxon>
    </lineage>
</organism>
<feature type="transmembrane region" description="Helical" evidence="1">
    <location>
        <begin position="12"/>
        <end position="33"/>
    </location>
</feature>
<feature type="transmembrane region" description="Helical" evidence="1">
    <location>
        <begin position="105"/>
        <end position="126"/>
    </location>
</feature>
<dbReference type="GO" id="GO:0016747">
    <property type="term" value="F:acyltransferase activity, transferring groups other than amino-acyl groups"/>
    <property type="evidence" value="ECO:0007669"/>
    <property type="project" value="InterPro"/>
</dbReference>